<feature type="transmembrane region" description="Helical" evidence="1">
    <location>
        <begin position="103"/>
        <end position="121"/>
    </location>
</feature>
<feature type="transmembrane region" description="Helical" evidence="1">
    <location>
        <begin position="252"/>
        <end position="271"/>
    </location>
</feature>
<keyword evidence="3" id="KW-1185">Reference proteome</keyword>
<dbReference type="Proteomes" id="UP001336015">
    <property type="component" value="Unassembled WGS sequence"/>
</dbReference>
<protein>
    <submittedName>
        <fullName evidence="2">DUF6056 family protein</fullName>
    </submittedName>
</protein>
<accession>A0ABU6BYX3</accession>
<proteinExistence type="predicted"/>
<feature type="transmembrane region" description="Helical" evidence="1">
    <location>
        <begin position="45"/>
        <end position="64"/>
    </location>
</feature>
<keyword evidence="1" id="KW-1133">Transmembrane helix</keyword>
<feature type="transmembrane region" description="Helical" evidence="1">
    <location>
        <begin position="198"/>
        <end position="216"/>
    </location>
</feature>
<keyword evidence="1" id="KW-0472">Membrane</keyword>
<reference evidence="2 3" key="1">
    <citation type="journal article" date="2023" name="Int J Dairy Technol">
        <title>Genome based analysis of Pseudomonas paracarnis RQ057, a strain responsible for blue discoloration spoilage in processed cheese.</title>
        <authorList>
            <person name="Rodrigues Rd.S."/>
            <person name="Machado S.G."/>
            <person name="de Carvalho A.F."/>
            <person name="Nero L.A."/>
        </authorList>
    </citation>
    <scope>NUCLEOTIDE SEQUENCE [LARGE SCALE GENOMIC DNA]</scope>
    <source>
        <strain evidence="2 3">RQ057</strain>
    </source>
</reference>
<feature type="transmembrane region" description="Helical" evidence="1">
    <location>
        <begin position="307"/>
        <end position="325"/>
    </location>
</feature>
<feature type="transmembrane region" description="Helical" evidence="1">
    <location>
        <begin position="133"/>
        <end position="149"/>
    </location>
</feature>
<feature type="transmembrane region" description="Helical" evidence="1">
    <location>
        <begin position="334"/>
        <end position="355"/>
    </location>
</feature>
<dbReference type="InterPro" id="IPR045691">
    <property type="entry name" value="DUF6056"/>
</dbReference>
<comment type="caution">
    <text evidence="2">The sequence shown here is derived from an EMBL/GenBank/DDBJ whole genome shotgun (WGS) entry which is preliminary data.</text>
</comment>
<feature type="transmembrane region" description="Helical" evidence="1">
    <location>
        <begin position="278"/>
        <end position="301"/>
    </location>
</feature>
<dbReference type="RefSeq" id="WP_155717119.1">
    <property type="nucleotide sequence ID" value="NZ_CAJFCM010000001.1"/>
</dbReference>
<dbReference type="Pfam" id="PF19528">
    <property type="entry name" value="DUF6056"/>
    <property type="match status" value="1"/>
</dbReference>
<keyword evidence="1" id="KW-0812">Transmembrane</keyword>
<evidence type="ECO:0000256" key="1">
    <source>
        <dbReference type="SAM" id="Phobius"/>
    </source>
</evidence>
<dbReference type="EMBL" id="JAJGWQ010000016">
    <property type="protein sequence ID" value="MEB3785022.1"/>
    <property type="molecule type" value="Genomic_DNA"/>
</dbReference>
<sequence length="550" mass="61256">MTNWISFRLALALVFVAVLIPSLHVPMQSDDFAYYSLGLSMDAQLVHYMGWSGRIITNIISSYLLNLLPHFAYEIVNAFVFTLLMFFISVLPNSFGEGKNRTSAVSLLVVFSLYWIANPALGETSFWIVGSTNYLWPSMFVSGYFLYILRTLGKSCGSREAVAAIALGFLAGCSNENTSVVVVLVTLFMIVNEKNKRVLIFGLAGSFIGAAVLILSPGNKSRSNSFVDWNSLSLIEKFDLHFYERFPNIMSAYWQVYLVFIISIMAVFFIAKPNKKQLLYASVFFVGSILANAIFVASPYVPARAGNGALVLMLISLSFVISGLMESTEKRQKLLYISSVSCFVLIYFVPSYYLFSSAVSSVWAQNKIKEKIIVDARSKGLKQVEIPKFYFTKLLKSSDSLASFDNSAINLYYGVDEITYFSVDFNYADIESEPGIDVDLLIASEVSISRIYAYDEGRFGKAKLIFKVSGDINSYFSSGAAMYVHVFLKDGTYVNRDTANPVISISGANYTFADLGVDYQEIERIELGMYKGAQMLSGFVIKDPKFTVSD</sequence>
<feature type="transmembrane region" description="Helical" evidence="1">
    <location>
        <begin position="161"/>
        <end position="191"/>
    </location>
</feature>
<name>A0ABU6BYX3_9PSED</name>
<gene>
    <name evidence="2" type="ORF">LLW09_21065</name>
</gene>
<evidence type="ECO:0000313" key="3">
    <source>
        <dbReference type="Proteomes" id="UP001336015"/>
    </source>
</evidence>
<organism evidence="2 3">
    <name type="scientific">Pseudomonas paracarnis</name>
    <dbReference type="NCBI Taxonomy" id="2750625"/>
    <lineage>
        <taxon>Bacteria</taxon>
        <taxon>Pseudomonadati</taxon>
        <taxon>Pseudomonadota</taxon>
        <taxon>Gammaproteobacteria</taxon>
        <taxon>Pseudomonadales</taxon>
        <taxon>Pseudomonadaceae</taxon>
        <taxon>Pseudomonas</taxon>
    </lineage>
</organism>
<evidence type="ECO:0000313" key="2">
    <source>
        <dbReference type="EMBL" id="MEB3785022.1"/>
    </source>
</evidence>
<feature type="transmembrane region" description="Helical" evidence="1">
    <location>
        <begin position="71"/>
        <end position="91"/>
    </location>
</feature>